<reference evidence="3 4" key="1">
    <citation type="journal article" date="2012" name="Genome Biol.">
        <title>The genome of the polar eukaryotic microalga coccomyxa subellipsoidea reveals traits of cold adaptation.</title>
        <authorList>
            <person name="Blanc G."/>
            <person name="Agarkova I."/>
            <person name="Grimwood J."/>
            <person name="Kuo A."/>
            <person name="Brueggeman A."/>
            <person name="Dunigan D."/>
            <person name="Gurnon J."/>
            <person name="Ladunga I."/>
            <person name="Lindquist E."/>
            <person name="Lucas S."/>
            <person name="Pangilinan J."/>
            <person name="Proschold T."/>
            <person name="Salamov A."/>
            <person name="Schmutz J."/>
            <person name="Weeks D."/>
            <person name="Yamada T."/>
            <person name="Claverie J.M."/>
            <person name="Grigoriev I."/>
            <person name="Van Etten J."/>
            <person name="Lomsadze A."/>
            <person name="Borodovsky M."/>
        </authorList>
    </citation>
    <scope>NUCLEOTIDE SEQUENCE [LARGE SCALE GENOMIC DNA]</scope>
    <source>
        <strain evidence="3 4">C-169</strain>
    </source>
</reference>
<dbReference type="Proteomes" id="UP000007264">
    <property type="component" value="Unassembled WGS sequence"/>
</dbReference>
<feature type="region of interest" description="Disordered" evidence="1">
    <location>
        <begin position="64"/>
        <end position="87"/>
    </location>
</feature>
<feature type="chain" id="PRO_5003636156" evidence="2">
    <location>
        <begin position="28"/>
        <end position="87"/>
    </location>
</feature>
<proteinExistence type="predicted"/>
<name>I0YJU9_COCSC</name>
<accession>I0YJU9</accession>
<feature type="compositionally biased region" description="Low complexity" evidence="1">
    <location>
        <begin position="64"/>
        <end position="75"/>
    </location>
</feature>
<protein>
    <submittedName>
        <fullName evidence="3">Uncharacterized protein</fullName>
    </submittedName>
</protein>
<dbReference type="EMBL" id="AGSI01000022">
    <property type="protein sequence ID" value="EIE18668.1"/>
    <property type="molecule type" value="Genomic_DNA"/>
</dbReference>
<keyword evidence="4" id="KW-1185">Reference proteome</keyword>
<dbReference type="RefSeq" id="XP_005643212.1">
    <property type="nucleotide sequence ID" value="XM_005643155.1"/>
</dbReference>
<dbReference type="AlphaFoldDB" id="I0YJU9"/>
<dbReference type="KEGG" id="csl:COCSUDRAFT_59978"/>
<sequence length="87" mass="8212">MPAVAAAATGAAVAAVVVAATRAVVSAVAAVAAPDYVMTEDVLMRWVHAGGDDAFGGVPARAPAAPANAGGSWAGTPGKAAAGPSWD</sequence>
<feature type="signal peptide" evidence="2">
    <location>
        <begin position="1"/>
        <end position="27"/>
    </location>
</feature>
<comment type="caution">
    <text evidence="3">The sequence shown here is derived from an EMBL/GenBank/DDBJ whole genome shotgun (WGS) entry which is preliminary data.</text>
</comment>
<gene>
    <name evidence="3" type="ORF">COCSUDRAFT_59978</name>
</gene>
<dbReference type="GeneID" id="17036597"/>
<evidence type="ECO:0000256" key="1">
    <source>
        <dbReference type="SAM" id="MobiDB-lite"/>
    </source>
</evidence>
<organism evidence="3 4">
    <name type="scientific">Coccomyxa subellipsoidea (strain C-169)</name>
    <name type="common">Green microalga</name>
    <dbReference type="NCBI Taxonomy" id="574566"/>
    <lineage>
        <taxon>Eukaryota</taxon>
        <taxon>Viridiplantae</taxon>
        <taxon>Chlorophyta</taxon>
        <taxon>core chlorophytes</taxon>
        <taxon>Trebouxiophyceae</taxon>
        <taxon>Trebouxiophyceae incertae sedis</taxon>
        <taxon>Coccomyxaceae</taxon>
        <taxon>Coccomyxa</taxon>
        <taxon>Coccomyxa subellipsoidea</taxon>
    </lineage>
</organism>
<evidence type="ECO:0000256" key="2">
    <source>
        <dbReference type="SAM" id="SignalP"/>
    </source>
</evidence>
<evidence type="ECO:0000313" key="3">
    <source>
        <dbReference type="EMBL" id="EIE18668.1"/>
    </source>
</evidence>
<keyword evidence="2" id="KW-0732">Signal</keyword>
<evidence type="ECO:0000313" key="4">
    <source>
        <dbReference type="Proteomes" id="UP000007264"/>
    </source>
</evidence>